<evidence type="ECO:0000313" key="2">
    <source>
        <dbReference type="Proteomes" id="UP000663720"/>
    </source>
</evidence>
<name>A0A975B836_9BACT</name>
<evidence type="ECO:0000313" key="1">
    <source>
        <dbReference type="EMBL" id="QTA80315.1"/>
    </source>
</evidence>
<dbReference type="KEGG" id="dli:dnl_26130"/>
<dbReference type="Proteomes" id="UP000663720">
    <property type="component" value="Chromosome"/>
</dbReference>
<reference evidence="1" key="1">
    <citation type="journal article" date="2021" name="Microb. Physiol.">
        <title>Proteogenomic Insights into the Physiology of Marine, Sulfate-Reducing, Filamentous Desulfonema limicola and Desulfonema magnum.</title>
        <authorList>
            <person name="Schnaars V."/>
            <person name="Wohlbrand L."/>
            <person name="Scheve S."/>
            <person name="Hinrichs C."/>
            <person name="Reinhardt R."/>
            <person name="Rabus R."/>
        </authorList>
    </citation>
    <scope>NUCLEOTIDE SEQUENCE</scope>
    <source>
        <strain evidence="1">5ac10</strain>
    </source>
</reference>
<sequence length="108" mass="12565">MTGRSDTMIRYEMGRIKDRAEKGVSNRGRVIYQYADDSSIENMNNFGNVYLDRDSRVREVYVGVDIDEHLRFDRGNSLNIGNVETRQRDAGYLKKVNIIVDIEKPIDF</sequence>
<accession>A0A975B836</accession>
<dbReference type="AlphaFoldDB" id="A0A975B836"/>
<protein>
    <submittedName>
        <fullName evidence="1">Uncharacterized protein</fullName>
    </submittedName>
</protein>
<gene>
    <name evidence="1" type="ORF">dnl_26130</name>
</gene>
<organism evidence="1 2">
    <name type="scientific">Desulfonema limicola</name>
    <dbReference type="NCBI Taxonomy" id="45656"/>
    <lineage>
        <taxon>Bacteria</taxon>
        <taxon>Pseudomonadati</taxon>
        <taxon>Thermodesulfobacteriota</taxon>
        <taxon>Desulfobacteria</taxon>
        <taxon>Desulfobacterales</taxon>
        <taxon>Desulfococcaceae</taxon>
        <taxon>Desulfonema</taxon>
    </lineage>
</organism>
<dbReference type="EMBL" id="CP061799">
    <property type="protein sequence ID" value="QTA80315.1"/>
    <property type="molecule type" value="Genomic_DNA"/>
</dbReference>
<keyword evidence="2" id="KW-1185">Reference proteome</keyword>
<proteinExistence type="predicted"/>